<accession>A0A9P6EVN8</accession>
<feature type="compositionally biased region" description="Low complexity" evidence="9">
    <location>
        <begin position="199"/>
        <end position="211"/>
    </location>
</feature>
<dbReference type="GO" id="GO:0015031">
    <property type="term" value="P:protein transport"/>
    <property type="evidence" value="ECO:0007669"/>
    <property type="project" value="UniProtKB-KW"/>
</dbReference>
<dbReference type="InterPro" id="IPR039431">
    <property type="entry name" value="Vta1/CALS_N"/>
</dbReference>
<name>A0A9P6EVN8_9AGAR</name>
<dbReference type="InterPro" id="IPR023175">
    <property type="entry name" value="Vta1/CALS_N_sf"/>
</dbReference>
<evidence type="ECO:0000256" key="3">
    <source>
        <dbReference type="ARBA" id="ARBA00007895"/>
    </source>
</evidence>
<keyword evidence="13" id="KW-1185">Reference proteome</keyword>
<dbReference type="PANTHER" id="PTHR46009">
    <property type="entry name" value="VACUOLAR PROTEIN SORTING-ASSOCIATED PROTEIN VTA1 HOMOLOG"/>
    <property type="match status" value="1"/>
</dbReference>
<keyword evidence="5" id="KW-0963">Cytoplasm</keyword>
<dbReference type="Gene3D" id="1.25.40.270">
    <property type="entry name" value="Vacuolar protein sorting-associated protein vta1"/>
    <property type="match status" value="1"/>
</dbReference>
<dbReference type="AlphaFoldDB" id="A0A9P6EVN8"/>
<comment type="subcellular location">
    <subcellularLocation>
        <location evidence="2">Cytoplasm</location>
    </subcellularLocation>
    <subcellularLocation>
        <location evidence="1">Endosome membrane</location>
        <topology evidence="1">Peripheral membrane protein</topology>
    </subcellularLocation>
</comment>
<evidence type="ECO:0000256" key="4">
    <source>
        <dbReference type="ARBA" id="ARBA00022448"/>
    </source>
</evidence>
<dbReference type="Gene3D" id="1.20.5.420">
    <property type="entry name" value="Immunoglobulin FC, subunit C"/>
    <property type="match status" value="1"/>
</dbReference>
<evidence type="ECO:0000256" key="1">
    <source>
        <dbReference type="ARBA" id="ARBA00004481"/>
    </source>
</evidence>
<feature type="region of interest" description="Disordered" evidence="9">
    <location>
        <begin position="162"/>
        <end position="451"/>
    </location>
</feature>
<proteinExistence type="inferred from homology"/>
<dbReference type="InterPro" id="IPR041212">
    <property type="entry name" value="Vta1_C"/>
</dbReference>
<keyword evidence="8" id="KW-0472">Membrane</keyword>
<keyword evidence="4" id="KW-0813">Transport</keyword>
<keyword evidence="7" id="KW-0653">Protein transport</keyword>
<evidence type="ECO:0000256" key="9">
    <source>
        <dbReference type="SAM" id="MobiDB-lite"/>
    </source>
</evidence>
<evidence type="ECO:0000256" key="5">
    <source>
        <dbReference type="ARBA" id="ARBA00022490"/>
    </source>
</evidence>
<comment type="caution">
    <text evidence="12">The sequence shown here is derived from an EMBL/GenBank/DDBJ whole genome shotgun (WGS) entry which is preliminary data.</text>
</comment>
<evidence type="ECO:0000256" key="6">
    <source>
        <dbReference type="ARBA" id="ARBA00022753"/>
    </source>
</evidence>
<dbReference type="InterPro" id="IPR044538">
    <property type="entry name" value="Vta1-like"/>
</dbReference>
<dbReference type="Pfam" id="PF04652">
    <property type="entry name" value="Vta1"/>
    <property type="match status" value="1"/>
</dbReference>
<keyword evidence="6" id="KW-0967">Endosome</keyword>
<evidence type="ECO:0000256" key="8">
    <source>
        <dbReference type="ARBA" id="ARBA00023136"/>
    </source>
</evidence>
<evidence type="ECO:0000256" key="2">
    <source>
        <dbReference type="ARBA" id="ARBA00004496"/>
    </source>
</evidence>
<feature type="compositionally biased region" description="Pro residues" evidence="9">
    <location>
        <begin position="437"/>
        <end position="447"/>
    </location>
</feature>
<protein>
    <submittedName>
        <fullName evidence="12">Vta1 like-domain-containing protein</fullName>
    </submittedName>
</protein>
<reference evidence="12" key="1">
    <citation type="submission" date="2020-11" db="EMBL/GenBank/DDBJ databases">
        <authorList>
            <consortium name="DOE Joint Genome Institute"/>
            <person name="Ahrendt S."/>
            <person name="Riley R."/>
            <person name="Andreopoulos W."/>
            <person name="Labutti K."/>
            <person name="Pangilinan J."/>
            <person name="Ruiz-Duenas F.J."/>
            <person name="Barrasa J.M."/>
            <person name="Sanchez-Garcia M."/>
            <person name="Camarero S."/>
            <person name="Miyauchi S."/>
            <person name="Serrano A."/>
            <person name="Linde D."/>
            <person name="Babiker R."/>
            <person name="Drula E."/>
            <person name="Ayuso-Fernandez I."/>
            <person name="Pacheco R."/>
            <person name="Padilla G."/>
            <person name="Ferreira P."/>
            <person name="Barriuso J."/>
            <person name="Kellner H."/>
            <person name="Castanera R."/>
            <person name="Alfaro M."/>
            <person name="Ramirez L."/>
            <person name="Pisabarro A.G."/>
            <person name="Kuo A."/>
            <person name="Tritt A."/>
            <person name="Lipzen A."/>
            <person name="He G."/>
            <person name="Yan M."/>
            <person name="Ng V."/>
            <person name="Cullen D."/>
            <person name="Martin F."/>
            <person name="Rosso M.-N."/>
            <person name="Henrissat B."/>
            <person name="Hibbett D."/>
            <person name="Martinez A.T."/>
            <person name="Grigoriev I.V."/>
        </authorList>
    </citation>
    <scope>NUCLEOTIDE SEQUENCE</scope>
    <source>
        <strain evidence="12">CBS 506.95</strain>
    </source>
</reference>
<dbReference type="Pfam" id="PF18097">
    <property type="entry name" value="Vta1_C"/>
    <property type="match status" value="1"/>
</dbReference>
<gene>
    <name evidence="12" type="ORF">CPB83DRAFT_878794</name>
</gene>
<feature type="compositionally biased region" description="Low complexity" evidence="9">
    <location>
        <begin position="328"/>
        <end position="342"/>
    </location>
</feature>
<dbReference type="Proteomes" id="UP000807306">
    <property type="component" value="Unassembled WGS sequence"/>
</dbReference>
<organism evidence="12 13">
    <name type="scientific">Crepidotus variabilis</name>
    <dbReference type="NCBI Taxonomy" id="179855"/>
    <lineage>
        <taxon>Eukaryota</taxon>
        <taxon>Fungi</taxon>
        <taxon>Dikarya</taxon>
        <taxon>Basidiomycota</taxon>
        <taxon>Agaricomycotina</taxon>
        <taxon>Agaricomycetes</taxon>
        <taxon>Agaricomycetidae</taxon>
        <taxon>Agaricales</taxon>
        <taxon>Agaricineae</taxon>
        <taxon>Crepidotaceae</taxon>
        <taxon>Crepidotus</taxon>
    </lineage>
</organism>
<dbReference type="GO" id="GO:0005771">
    <property type="term" value="C:multivesicular body"/>
    <property type="evidence" value="ECO:0007669"/>
    <property type="project" value="TreeGrafter"/>
</dbReference>
<dbReference type="EMBL" id="MU157824">
    <property type="protein sequence ID" value="KAF9535674.1"/>
    <property type="molecule type" value="Genomic_DNA"/>
</dbReference>
<dbReference type="GO" id="GO:0010008">
    <property type="term" value="C:endosome membrane"/>
    <property type="evidence" value="ECO:0007669"/>
    <property type="project" value="UniProtKB-SubCell"/>
</dbReference>
<dbReference type="PANTHER" id="PTHR46009:SF1">
    <property type="entry name" value="VACUOLAR PROTEIN SORTING-ASSOCIATED PROTEIN VTA1 HOMOLOG"/>
    <property type="match status" value="1"/>
</dbReference>
<comment type="similarity">
    <text evidence="3">Belongs to the VTA1 family.</text>
</comment>
<feature type="compositionally biased region" description="Pro residues" evidence="9">
    <location>
        <begin position="355"/>
        <end position="368"/>
    </location>
</feature>
<feature type="compositionally biased region" description="Polar residues" evidence="9">
    <location>
        <begin position="244"/>
        <end position="262"/>
    </location>
</feature>
<sequence>MSSSSLLGLPSVPAELKPVLPYLQRADELKKQDAIVSYWCAYYAAQVGIGIKARDTQARDVLFQLLGVLEKMKADIGPHDAVDMESVSSAYVENFALRVFSNADNEDRSGRATRSTAKKFLAAANFLEVLKIFPKADVADSNDEKIRYAKWKAADIAKAFREGVKPIPGPPGWAEEQKELNRQSEQEGATIPLPPRLPPSNSSESTLISSSPPKPSVKRSSPPRAPHILSSSPPKHFSGPAISKTPSTNVDRPPESWSNAATPGTDVPDAFITSTPHTRKRTGSSASRSSHKRDRSGSSSHTIDAFSGAARGSLKKAAWTNEELEIIPSSSPKKSSFKSGSPDSDKRVRFSPPVDGVPPPAAPSPPKSGSPSYTGPESIYAPPQVSPPTSVSPSNSLNGFPSIISPPPSASSPGAYIYAQSPPPQVSPTRNVYASAPPLPPPPPPAAPFELTPKITSETQKHCRYAISALDYEDVATAKKELRAALRLLGA</sequence>
<evidence type="ECO:0000313" key="12">
    <source>
        <dbReference type="EMBL" id="KAF9535674.1"/>
    </source>
</evidence>
<feature type="domain" description="Vta1/callose synthase N-terminal" evidence="10">
    <location>
        <begin position="19"/>
        <end position="162"/>
    </location>
</feature>
<feature type="domain" description="Vta1 C-terminal" evidence="11">
    <location>
        <begin position="454"/>
        <end position="490"/>
    </location>
</feature>
<feature type="compositionally biased region" description="Low complexity" evidence="9">
    <location>
        <begin position="387"/>
        <end position="396"/>
    </location>
</feature>
<evidence type="ECO:0000313" key="13">
    <source>
        <dbReference type="Proteomes" id="UP000807306"/>
    </source>
</evidence>
<dbReference type="OrthoDB" id="391137at2759"/>
<evidence type="ECO:0000259" key="10">
    <source>
        <dbReference type="Pfam" id="PF04652"/>
    </source>
</evidence>
<dbReference type="GO" id="GO:0032511">
    <property type="term" value="P:late endosome to vacuole transport via multivesicular body sorting pathway"/>
    <property type="evidence" value="ECO:0007669"/>
    <property type="project" value="InterPro"/>
</dbReference>
<evidence type="ECO:0000256" key="7">
    <source>
        <dbReference type="ARBA" id="ARBA00022927"/>
    </source>
</evidence>
<feature type="compositionally biased region" description="Basic and acidic residues" evidence="9">
    <location>
        <begin position="175"/>
        <end position="185"/>
    </location>
</feature>
<evidence type="ECO:0000259" key="11">
    <source>
        <dbReference type="Pfam" id="PF18097"/>
    </source>
</evidence>